<dbReference type="PANTHER" id="PTHR43250:SF2">
    <property type="entry name" value="EXODEOXYRIBONUCLEASE III"/>
    <property type="match status" value="1"/>
</dbReference>
<organism evidence="8 9">
    <name type="scientific">Aeriscardovia aeriphila</name>
    <dbReference type="NCBI Taxonomy" id="218139"/>
    <lineage>
        <taxon>Bacteria</taxon>
        <taxon>Bacillati</taxon>
        <taxon>Actinomycetota</taxon>
        <taxon>Actinomycetes</taxon>
        <taxon>Bifidobacteriales</taxon>
        <taxon>Bifidobacteriaceae</taxon>
        <taxon>Aeriscardovia</taxon>
    </lineage>
</organism>
<dbReference type="Gene3D" id="3.60.10.10">
    <property type="entry name" value="Endonuclease/exonuclease/phosphatase"/>
    <property type="match status" value="1"/>
</dbReference>
<keyword evidence="5" id="KW-0464">Manganese</keyword>
<name>A0A261FAJ3_9BIFI</name>
<feature type="site" description="Important for catalytic activity" evidence="6">
    <location>
        <position position="246"/>
    </location>
</feature>
<dbReference type="InterPro" id="IPR004808">
    <property type="entry name" value="AP_endonuc_1"/>
</dbReference>
<reference evidence="8 9" key="1">
    <citation type="journal article" date="2017" name="BMC Genomics">
        <title>Comparative genomic and phylogenomic analyses of the Bifidobacteriaceae family.</title>
        <authorList>
            <person name="Lugli G.A."/>
            <person name="Milani C."/>
            <person name="Turroni F."/>
            <person name="Duranti S."/>
            <person name="Mancabelli L."/>
            <person name="Mangifesta M."/>
            <person name="Ferrario C."/>
            <person name="Modesto M."/>
            <person name="Mattarelli P."/>
            <person name="Jiri K."/>
            <person name="van Sinderen D."/>
            <person name="Ventura M."/>
        </authorList>
    </citation>
    <scope>NUCLEOTIDE SEQUENCE [LARGE SCALE GENOMIC DNA]</scope>
    <source>
        <strain evidence="8 9">LMG 21773</strain>
    </source>
</reference>
<dbReference type="PANTHER" id="PTHR43250">
    <property type="entry name" value="EXODEOXYRIBONUCLEASE III"/>
    <property type="match status" value="1"/>
</dbReference>
<dbReference type="GO" id="GO:0046872">
    <property type="term" value="F:metal ion binding"/>
    <property type="evidence" value="ECO:0007669"/>
    <property type="project" value="UniProtKB-KW"/>
</dbReference>
<accession>A0A261FAJ3</accession>
<feature type="binding site" evidence="5">
    <location>
        <position position="36"/>
    </location>
    <ligand>
        <name>Mg(2+)</name>
        <dbReference type="ChEBI" id="CHEBI:18420"/>
        <label>1</label>
    </ligand>
</feature>
<comment type="caution">
    <text evidence="8">The sequence shown here is derived from an EMBL/GenBank/DDBJ whole genome shotgun (WGS) entry which is preliminary data.</text>
</comment>
<keyword evidence="3" id="KW-0378">Hydrolase</keyword>
<keyword evidence="2 5" id="KW-0479">Metal-binding</keyword>
<dbReference type="InterPro" id="IPR037493">
    <property type="entry name" value="ExoIII-like"/>
</dbReference>
<evidence type="ECO:0000259" key="7">
    <source>
        <dbReference type="Pfam" id="PF03372"/>
    </source>
</evidence>
<evidence type="ECO:0000256" key="1">
    <source>
        <dbReference type="ARBA" id="ARBA00007092"/>
    </source>
</evidence>
<dbReference type="AlphaFoldDB" id="A0A261FAJ3"/>
<evidence type="ECO:0000256" key="2">
    <source>
        <dbReference type="ARBA" id="ARBA00022723"/>
    </source>
</evidence>
<feature type="binding site" evidence="5">
    <location>
        <position position="8"/>
    </location>
    <ligand>
        <name>Mg(2+)</name>
        <dbReference type="ChEBI" id="CHEBI:18420"/>
        <label>1</label>
    </ligand>
</feature>
<feature type="domain" description="Endonuclease/exonuclease/phosphatase" evidence="7">
    <location>
        <begin position="5"/>
        <end position="276"/>
    </location>
</feature>
<proteinExistence type="inferred from homology"/>
<evidence type="ECO:0000256" key="4">
    <source>
        <dbReference type="ARBA" id="ARBA00022842"/>
    </source>
</evidence>
<dbReference type="OrthoDB" id="9803914at2"/>
<comment type="similarity">
    <text evidence="1">Belongs to the DNA repair enzymes AP/ExoA family.</text>
</comment>
<dbReference type="NCBIfam" id="TIGR00633">
    <property type="entry name" value="xth"/>
    <property type="match status" value="1"/>
</dbReference>
<sequence length="285" mass="31888">MVVIATSNLNGIRAAERKGLSNWVSEHHPDVWCMQEVRAPQEAIDPLMSKYAGLYVEQGAASEASQVHVVNEICRIKGRAGVALLTDCEVGETRYGLPGLSEDVDSGRWVEQDLTTPLGNEITVVTAYIHSGDVADPNKMHQKFRMLDTMDQHLQELFEKAAHGGPQVVVCGDYNICHTELDIKNAKGNVNHSGFLPEERAHITHWLSDIGYVDVTRELAGDVDGPYTWWSQRGHAFDTNAGWRIDYEFATPEIAKTALSFRVDKAETYQQRWSDHAALSITYEY</sequence>
<evidence type="ECO:0000313" key="9">
    <source>
        <dbReference type="Proteomes" id="UP000228976"/>
    </source>
</evidence>
<comment type="cofactor">
    <cofactor evidence="5">
        <name>Mg(2+)</name>
        <dbReference type="ChEBI" id="CHEBI:18420"/>
    </cofactor>
    <cofactor evidence="5">
        <name>Mn(2+)</name>
        <dbReference type="ChEBI" id="CHEBI:29035"/>
    </cofactor>
    <text evidence="5">Probably binds two magnesium or manganese ions per subunit.</text>
</comment>
<feature type="site" description="Transition state stabilizer" evidence="6">
    <location>
        <position position="175"/>
    </location>
</feature>
<feature type="binding site" evidence="5">
    <location>
        <position position="175"/>
    </location>
    <ligand>
        <name>Mg(2+)</name>
        <dbReference type="ChEBI" id="CHEBI:18420"/>
        <label>1</label>
    </ligand>
</feature>
<dbReference type="Proteomes" id="UP000228976">
    <property type="component" value="Unassembled WGS sequence"/>
</dbReference>
<keyword evidence="4 5" id="KW-0460">Magnesium</keyword>
<dbReference type="GO" id="GO:0006281">
    <property type="term" value="P:DNA repair"/>
    <property type="evidence" value="ECO:0007669"/>
    <property type="project" value="InterPro"/>
</dbReference>
<dbReference type="RefSeq" id="WP_094689727.1">
    <property type="nucleotide sequence ID" value="NZ_JACBYZ010000001.1"/>
</dbReference>
<dbReference type="Pfam" id="PF03372">
    <property type="entry name" value="Exo_endo_phos"/>
    <property type="match status" value="1"/>
</dbReference>
<dbReference type="InterPro" id="IPR036691">
    <property type="entry name" value="Endo/exonu/phosph_ase_sf"/>
</dbReference>
<dbReference type="EMBL" id="MWWU01000002">
    <property type="protein sequence ID" value="OZG56169.1"/>
    <property type="molecule type" value="Genomic_DNA"/>
</dbReference>
<evidence type="ECO:0000313" key="8">
    <source>
        <dbReference type="EMBL" id="OZG56169.1"/>
    </source>
</evidence>
<evidence type="ECO:0000256" key="3">
    <source>
        <dbReference type="ARBA" id="ARBA00022801"/>
    </source>
</evidence>
<protein>
    <submittedName>
        <fullName evidence="8">Exodeoxyribonuclease III</fullName>
    </submittedName>
</protein>
<dbReference type="InterPro" id="IPR005135">
    <property type="entry name" value="Endo/exonuclease/phosphatase"/>
</dbReference>
<dbReference type="GO" id="GO:0008311">
    <property type="term" value="F:double-stranded DNA 3'-5' DNA exonuclease activity"/>
    <property type="evidence" value="ECO:0007669"/>
    <property type="project" value="InterPro"/>
</dbReference>
<dbReference type="PROSITE" id="PS51435">
    <property type="entry name" value="AP_NUCLEASE_F1_4"/>
    <property type="match status" value="1"/>
</dbReference>
<feature type="binding site" evidence="5">
    <location>
        <position position="173"/>
    </location>
    <ligand>
        <name>Mg(2+)</name>
        <dbReference type="ChEBI" id="CHEBI:18420"/>
        <label>1</label>
    </ligand>
</feature>
<keyword evidence="9" id="KW-1185">Reference proteome</keyword>
<gene>
    <name evidence="8" type="ORF">AEAE_0657</name>
</gene>
<dbReference type="SUPFAM" id="SSF56219">
    <property type="entry name" value="DNase I-like"/>
    <property type="match status" value="1"/>
</dbReference>
<evidence type="ECO:0000256" key="6">
    <source>
        <dbReference type="PIRSR" id="PIRSR604808-3"/>
    </source>
</evidence>
<evidence type="ECO:0000256" key="5">
    <source>
        <dbReference type="PIRSR" id="PIRSR604808-2"/>
    </source>
</evidence>